<organism evidence="4">
    <name type="scientific">marine sediment metagenome</name>
    <dbReference type="NCBI Taxonomy" id="412755"/>
    <lineage>
        <taxon>unclassified sequences</taxon>
        <taxon>metagenomes</taxon>
        <taxon>ecological metagenomes</taxon>
    </lineage>
</organism>
<dbReference type="Pfam" id="PF03358">
    <property type="entry name" value="FMN_red"/>
    <property type="match status" value="1"/>
</dbReference>
<dbReference type="SUPFAM" id="SSF52218">
    <property type="entry name" value="Flavoproteins"/>
    <property type="match status" value="1"/>
</dbReference>
<evidence type="ECO:0000259" key="3">
    <source>
        <dbReference type="Pfam" id="PF03358"/>
    </source>
</evidence>
<evidence type="ECO:0000313" key="4">
    <source>
        <dbReference type="EMBL" id="KKK59661.1"/>
    </source>
</evidence>
<gene>
    <name evidence="4" type="ORF">LCGC14_3032170</name>
</gene>
<dbReference type="InterPro" id="IPR051796">
    <property type="entry name" value="ISF_SsuE-like"/>
</dbReference>
<dbReference type="PANTHER" id="PTHR43278">
    <property type="entry name" value="NAD(P)H-DEPENDENT FMN-CONTAINING OXIDOREDUCTASE YWQN-RELATED"/>
    <property type="match status" value="1"/>
</dbReference>
<proteinExistence type="predicted"/>
<sequence>MNTVIGIAGSARKKGNSVTLMRAILKGAVLAGAHTKEVYLNGLVFKGCQGCEKCTSKGKCILNDDLTSILNELHKAEGWVLASPIYYDSVTGQMKTFFDRCRTFTKDPETQKLKPQLKGKRKGVVIVTYEDKPRKDYYHEAEKLANYLGWMGDFSTVEIVSEGKLGPRDAAEKRPDLLARAEELGKDLFV</sequence>
<feature type="domain" description="NADPH-dependent FMN reductase-like" evidence="3">
    <location>
        <begin position="4"/>
        <end position="125"/>
    </location>
</feature>
<dbReference type="AlphaFoldDB" id="A0A0F8ZI69"/>
<dbReference type="PANTHER" id="PTHR43278:SF2">
    <property type="entry name" value="IRON-SULFUR FLAVOPROTEIN"/>
    <property type="match status" value="1"/>
</dbReference>
<reference evidence="4" key="1">
    <citation type="journal article" date="2015" name="Nature">
        <title>Complex archaea that bridge the gap between prokaryotes and eukaryotes.</title>
        <authorList>
            <person name="Spang A."/>
            <person name="Saw J.H."/>
            <person name="Jorgensen S.L."/>
            <person name="Zaremba-Niedzwiedzka K."/>
            <person name="Martijn J."/>
            <person name="Lind A.E."/>
            <person name="van Eijk R."/>
            <person name="Schleper C."/>
            <person name="Guy L."/>
            <person name="Ettema T.J."/>
        </authorList>
    </citation>
    <scope>NUCLEOTIDE SEQUENCE</scope>
</reference>
<name>A0A0F8ZI69_9ZZZZ</name>
<dbReference type="GO" id="GO:0016491">
    <property type="term" value="F:oxidoreductase activity"/>
    <property type="evidence" value="ECO:0007669"/>
    <property type="project" value="InterPro"/>
</dbReference>
<evidence type="ECO:0000256" key="1">
    <source>
        <dbReference type="ARBA" id="ARBA00022630"/>
    </source>
</evidence>
<dbReference type="InterPro" id="IPR005025">
    <property type="entry name" value="FMN_Rdtase-like_dom"/>
</dbReference>
<accession>A0A0F8ZI69</accession>
<dbReference type="InterPro" id="IPR029039">
    <property type="entry name" value="Flavoprotein-like_sf"/>
</dbReference>
<protein>
    <recommendedName>
        <fullName evidence="3">NADPH-dependent FMN reductase-like domain-containing protein</fullName>
    </recommendedName>
</protein>
<comment type="caution">
    <text evidence="4">The sequence shown here is derived from an EMBL/GenBank/DDBJ whole genome shotgun (WGS) entry which is preliminary data.</text>
</comment>
<keyword evidence="1" id="KW-0285">Flavoprotein</keyword>
<dbReference type="EMBL" id="LAZR01063356">
    <property type="protein sequence ID" value="KKK59661.1"/>
    <property type="molecule type" value="Genomic_DNA"/>
</dbReference>
<dbReference type="Gene3D" id="3.40.50.360">
    <property type="match status" value="1"/>
</dbReference>
<evidence type="ECO:0000256" key="2">
    <source>
        <dbReference type="ARBA" id="ARBA00022643"/>
    </source>
</evidence>
<keyword evidence="2" id="KW-0288">FMN</keyword>